<evidence type="ECO:0000313" key="3">
    <source>
        <dbReference type="Proteomes" id="UP001140502"/>
    </source>
</evidence>
<dbReference type="EMBL" id="JAPEUR010000275">
    <property type="protein sequence ID" value="KAJ4312896.1"/>
    <property type="molecule type" value="Genomic_DNA"/>
</dbReference>
<dbReference type="AlphaFoldDB" id="A0A9W9BI71"/>
<dbReference type="Proteomes" id="UP001140502">
    <property type="component" value="Unassembled WGS sequence"/>
</dbReference>
<accession>A0A9W9BI71</accession>
<organism evidence="2 3">
    <name type="scientific">Fusarium piperis</name>
    <dbReference type="NCBI Taxonomy" id="1435070"/>
    <lineage>
        <taxon>Eukaryota</taxon>
        <taxon>Fungi</taxon>
        <taxon>Dikarya</taxon>
        <taxon>Ascomycota</taxon>
        <taxon>Pezizomycotina</taxon>
        <taxon>Sordariomycetes</taxon>
        <taxon>Hypocreomycetidae</taxon>
        <taxon>Hypocreales</taxon>
        <taxon>Nectriaceae</taxon>
        <taxon>Fusarium</taxon>
        <taxon>Fusarium solani species complex</taxon>
    </lineage>
</organism>
<gene>
    <name evidence="2" type="ORF">N0V84_009705</name>
</gene>
<reference evidence="2" key="1">
    <citation type="submission" date="2022-10" db="EMBL/GenBank/DDBJ databases">
        <title>Tapping the CABI collections for fungal endophytes: first genome assemblies for Collariella, Neodidymelliopsis, Ascochyta clinopodiicola, Didymella pomorum, Didymosphaeria variabile, Neocosmospora piperis and Neocucurbitaria cava.</title>
        <authorList>
            <person name="Hill R."/>
        </authorList>
    </citation>
    <scope>NUCLEOTIDE SEQUENCE</scope>
    <source>
        <strain evidence="2">IMI 366586</strain>
    </source>
</reference>
<evidence type="ECO:0000256" key="1">
    <source>
        <dbReference type="SAM" id="MobiDB-lite"/>
    </source>
</evidence>
<dbReference type="OrthoDB" id="3546385at2759"/>
<proteinExistence type="predicted"/>
<feature type="region of interest" description="Disordered" evidence="1">
    <location>
        <begin position="1"/>
        <end position="23"/>
    </location>
</feature>
<name>A0A9W9BI71_9HYPO</name>
<sequence>MSADPSSFTLFPNLPPELRTQPGDEGYLPELEDNINIDFRPDLVIQIPVDLPLILVNREARRVVLEWAREYGIKMPPVGDSHTCMRPFDPHRDVIYVEINKMMEFERAPWERMFEPDLAGRFISSGTRPKCLAISEMAFRDDQVKPNILSMHNYASHLFVIVGEQPDFEGLWEVDSSRGRSVFWNWEKLCFEMGDGDFITDEGLYRIIEEGEKQLSEDLDDFADLEIRPAFAVRR</sequence>
<feature type="compositionally biased region" description="Polar residues" evidence="1">
    <location>
        <begin position="1"/>
        <end position="10"/>
    </location>
</feature>
<evidence type="ECO:0000313" key="2">
    <source>
        <dbReference type="EMBL" id="KAJ4312896.1"/>
    </source>
</evidence>
<comment type="caution">
    <text evidence="2">The sequence shown here is derived from an EMBL/GenBank/DDBJ whole genome shotgun (WGS) entry which is preliminary data.</text>
</comment>
<keyword evidence="3" id="KW-1185">Reference proteome</keyword>
<protein>
    <submittedName>
        <fullName evidence="2">Uncharacterized protein</fullName>
    </submittedName>
</protein>